<name>A0A365U4R8_9RHOB</name>
<dbReference type="PANTHER" id="PTHR46091">
    <property type="entry name" value="BLR7054 PROTEIN"/>
    <property type="match status" value="1"/>
</dbReference>
<keyword evidence="4" id="KW-0521">NADP</keyword>
<dbReference type="GO" id="GO:0005092">
    <property type="term" value="F:GDP-dissociation inhibitor activity"/>
    <property type="evidence" value="ECO:0007669"/>
    <property type="project" value="InterPro"/>
</dbReference>
<dbReference type="EMBL" id="QNTQ01000020">
    <property type="protein sequence ID" value="RBI83238.1"/>
    <property type="molecule type" value="Genomic_DNA"/>
</dbReference>
<reference evidence="7 8" key="1">
    <citation type="submission" date="2018-07" db="EMBL/GenBank/DDBJ databases">
        <title>Rhodosalinus sp. strain E84T genomic sequence and assembly.</title>
        <authorList>
            <person name="Liu Z.-W."/>
            <person name="Lu D.-C."/>
        </authorList>
    </citation>
    <scope>NUCLEOTIDE SEQUENCE [LARGE SCALE GENOMIC DNA]</scope>
    <source>
        <strain evidence="7 8">E84</strain>
    </source>
</reference>
<dbReference type="InterPro" id="IPR036188">
    <property type="entry name" value="FAD/NAD-bd_sf"/>
</dbReference>
<dbReference type="GO" id="GO:0016491">
    <property type="term" value="F:oxidoreductase activity"/>
    <property type="evidence" value="ECO:0007669"/>
    <property type="project" value="InterPro"/>
</dbReference>
<keyword evidence="5" id="KW-0520">NAD</keyword>
<comment type="caution">
    <text evidence="7">The sequence shown here is derived from an EMBL/GenBank/DDBJ whole genome shotgun (WGS) entry which is preliminary data.</text>
</comment>
<keyword evidence="1" id="KW-0285">Flavoprotein</keyword>
<evidence type="ECO:0000256" key="2">
    <source>
        <dbReference type="ARBA" id="ARBA00022729"/>
    </source>
</evidence>
<evidence type="ECO:0000313" key="8">
    <source>
        <dbReference type="Proteomes" id="UP000253370"/>
    </source>
</evidence>
<proteinExistence type="predicted"/>
<dbReference type="InterPro" id="IPR002937">
    <property type="entry name" value="Amino_oxidase"/>
</dbReference>
<keyword evidence="2" id="KW-0732">Signal</keyword>
<evidence type="ECO:0000313" key="7">
    <source>
        <dbReference type="EMBL" id="RBI83238.1"/>
    </source>
</evidence>
<evidence type="ECO:0000256" key="4">
    <source>
        <dbReference type="ARBA" id="ARBA00022857"/>
    </source>
</evidence>
<evidence type="ECO:0000259" key="6">
    <source>
        <dbReference type="Pfam" id="PF01593"/>
    </source>
</evidence>
<dbReference type="SUPFAM" id="SSF51905">
    <property type="entry name" value="FAD/NAD(P)-binding domain"/>
    <property type="match status" value="1"/>
</dbReference>
<dbReference type="InterPro" id="IPR052206">
    <property type="entry name" value="Retinol_saturase"/>
</dbReference>
<dbReference type="Pfam" id="PF01593">
    <property type="entry name" value="Amino_oxidase"/>
    <property type="match status" value="1"/>
</dbReference>
<dbReference type="InterPro" id="IPR018203">
    <property type="entry name" value="GDP_dissociation_inhibitor"/>
</dbReference>
<keyword evidence="3" id="KW-0274">FAD</keyword>
<evidence type="ECO:0000256" key="3">
    <source>
        <dbReference type="ARBA" id="ARBA00022827"/>
    </source>
</evidence>
<dbReference type="OrthoDB" id="9774675at2"/>
<dbReference type="PANTHER" id="PTHR46091:SF3">
    <property type="entry name" value="AMINE OXIDASE DOMAIN-CONTAINING PROTEIN"/>
    <property type="match status" value="1"/>
</dbReference>
<dbReference type="GO" id="GO:0007264">
    <property type="term" value="P:small GTPase-mediated signal transduction"/>
    <property type="evidence" value="ECO:0007669"/>
    <property type="project" value="InterPro"/>
</dbReference>
<sequence length="520" mass="55089">MTDMERRWDVVVIGSGLGGLTAGALLAKAGQKVLVLEKNDRFGGAAVTVERGGRRFEMSLHETTRPGGGIDPRGPLFAALGLEDRVDFVPIPDFMEIRAPHLTPPLVLPAGLEAVERTLVARFPARSEAIRGFLRQIGRTHEAVRLFSERHAGHWWLGHASELPLDLWALVRDMRASLSEVMQRHFGEDEVLKILLAANLPYYTDDPDRFWWLGYAMAQGGFLADGGHYVRGGSGELSEALVAIIREEGGAALAGREVTGVTLDEAGRAAGVRYRDGARGATEVAAAAVIANAAPHAIAQMLPEAARDSFMEPYADRPLSISLFEITFALDRPAAELGTRSYSTVLVPDWMSALGDYRKAAALLGEAPGARLPPAVVVDYGQIDSGLAARGAPAPVSVTGVDRAENWQGLDEAAYAARKTAWVEAFTRRLDAEWPGFAAAVQHAEMATAQTMAAYLGTPGGAVYGFAPEPPARIFAGPPASARTAVPGLWLASAFTGFGGYAGAMGGGAVAARAALKMLG</sequence>
<gene>
    <name evidence="7" type="ORF">DRV85_16695</name>
</gene>
<dbReference type="RefSeq" id="WP_113290614.1">
    <property type="nucleotide sequence ID" value="NZ_QNTQ01000020.1"/>
</dbReference>
<dbReference type="Proteomes" id="UP000253370">
    <property type="component" value="Unassembled WGS sequence"/>
</dbReference>
<keyword evidence="8" id="KW-1185">Reference proteome</keyword>
<dbReference type="PRINTS" id="PR00891">
    <property type="entry name" value="RABGDIREP"/>
</dbReference>
<protein>
    <submittedName>
        <fullName evidence="7">NAD(P)/FAD-dependent oxidoreductase</fullName>
    </submittedName>
</protein>
<dbReference type="Gene3D" id="3.50.50.60">
    <property type="entry name" value="FAD/NAD(P)-binding domain"/>
    <property type="match status" value="2"/>
</dbReference>
<feature type="domain" description="Amine oxidase" evidence="6">
    <location>
        <begin position="17"/>
        <end position="418"/>
    </location>
</feature>
<organism evidence="7 8">
    <name type="scientific">Rhodosalinus halophilus</name>
    <dbReference type="NCBI Taxonomy" id="2259333"/>
    <lineage>
        <taxon>Bacteria</taxon>
        <taxon>Pseudomonadati</taxon>
        <taxon>Pseudomonadota</taxon>
        <taxon>Alphaproteobacteria</taxon>
        <taxon>Rhodobacterales</taxon>
        <taxon>Paracoccaceae</taxon>
        <taxon>Rhodosalinus</taxon>
    </lineage>
</organism>
<dbReference type="AlphaFoldDB" id="A0A365U4R8"/>
<accession>A0A365U4R8</accession>
<evidence type="ECO:0000256" key="1">
    <source>
        <dbReference type="ARBA" id="ARBA00022630"/>
    </source>
</evidence>
<evidence type="ECO:0000256" key="5">
    <source>
        <dbReference type="ARBA" id="ARBA00023027"/>
    </source>
</evidence>